<keyword evidence="8" id="KW-1185">Reference proteome</keyword>
<dbReference type="PANTHER" id="PTHR11929:SF220">
    <property type="entry name" value="FUCOSYLTRANSFERASE"/>
    <property type="match status" value="1"/>
</dbReference>
<keyword evidence="3 5" id="KW-0328">Glycosyltransferase</keyword>
<dbReference type="EMBL" id="LT934123">
    <property type="protein sequence ID" value="VAI75449.1"/>
    <property type="molecule type" value="Genomic_DNA"/>
</dbReference>
<reference evidence="7 8" key="1">
    <citation type="submission" date="2017-09" db="EMBL/GenBank/DDBJ databases">
        <authorList>
            <consortium name="International Durum Wheat Genome Sequencing Consortium (IDWGSC)"/>
            <person name="Milanesi L."/>
        </authorList>
    </citation>
    <scope>NUCLEOTIDE SEQUENCE [LARGE SCALE GENOMIC DNA]</scope>
    <source>
        <strain evidence="8">cv. Svevo</strain>
    </source>
</reference>
<dbReference type="PANTHER" id="PTHR11929">
    <property type="entry name" value="ALPHA- 1,3 -FUCOSYLTRANSFERASE"/>
    <property type="match status" value="1"/>
</dbReference>
<protein>
    <recommendedName>
        <fullName evidence="5">Fucosyltransferase</fullName>
        <ecNumber evidence="5">2.4.1.-</ecNumber>
    </recommendedName>
</protein>
<dbReference type="InterPro" id="IPR055270">
    <property type="entry name" value="Glyco_tran_10_C"/>
</dbReference>
<accession>A0A9R0ZEL4</accession>
<keyword evidence="5" id="KW-0812">Transmembrane</keyword>
<dbReference type="Gene3D" id="3.40.50.11660">
    <property type="entry name" value="Glycosyl transferase family 10, C-terminal domain"/>
    <property type="match status" value="1"/>
</dbReference>
<proteinExistence type="inferred from homology"/>
<sequence length="333" mass="37978">MKKLVDSQIETTRLVTRLVKTSRETHNPCSSVNNCVLGRFWDYCPLILRFVHGARPEGSAVSRFDIEFCDMFKLGYQVDKVETLKRYKFSLAFENSNEEDYVTEKFFQSLVTGAIPVVVGAPNIQEFSPGEGAILHIKELDDVISVAKTMKHIASNPDAFNQSLRWKYDGPSDSFKALIDMAAVHSSCRLCIHIATKIHEKEERTPKFMNRSCSCSSKRGTVYHLFVRERGRFKTESIYLRCSLCIPCRSDQLTLGALESAVHGKFRSLKHVPVWKDERPSSIRGGDELKVYKIYPIGLTERQALYKFQFSDDAEVARYIKGHPCAKLEVIFV</sequence>
<dbReference type="GO" id="GO:0008417">
    <property type="term" value="F:fucosyltransferase activity"/>
    <property type="evidence" value="ECO:0007669"/>
    <property type="project" value="InterPro"/>
</dbReference>
<evidence type="ECO:0000313" key="8">
    <source>
        <dbReference type="Proteomes" id="UP000324705"/>
    </source>
</evidence>
<evidence type="ECO:0000256" key="4">
    <source>
        <dbReference type="ARBA" id="ARBA00022679"/>
    </source>
</evidence>
<dbReference type="Gramene" id="TRITD7Av1G138350.3">
    <property type="protein sequence ID" value="TRITD7Av1G138350.3"/>
    <property type="gene ID" value="TRITD7Av1G138350"/>
</dbReference>
<keyword evidence="5" id="KW-0333">Golgi apparatus</keyword>
<name>A0A9R0ZEL4_TRITD</name>
<dbReference type="InterPro" id="IPR001503">
    <property type="entry name" value="Glyco_trans_10"/>
</dbReference>
<dbReference type="SUPFAM" id="SSF53756">
    <property type="entry name" value="UDP-Glycosyltransferase/glycogen phosphorylase"/>
    <property type="match status" value="1"/>
</dbReference>
<dbReference type="InterPro" id="IPR038577">
    <property type="entry name" value="GT10-like_C_sf"/>
</dbReference>
<dbReference type="AlphaFoldDB" id="A0A9R0ZEL4"/>
<dbReference type="GO" id="GO:0032580">
    <property type="term" value="C:Golgi cisterna membrane"/>
    <property type="evidence" value="ECO:0007669"/>
    <property type="project" value="UniProtKB-SubCell"/>
</dbReference>
<dbReference type="Pfam" id="PF00852">
    <property type="entry name" value="Glyco_transf_10"/>
    <property type="match status" value="1"/>
</dbReference>
<comment type="subcellular location">
    <subcellularLocation>
        <location evidence="5">Golgi apparatus</location>
        <location evidence="5">Golgi stack membrane</location>
        <topology evidence="5">Single-pass type II membrane protein</topology>
    </subcellularLocation>
</comment>
<comment type="similarity">
    <text evidence="2 5">Belongs to the glycosyltransferase 10 family.</text>
</comment>
<gene>
    <name evidence="7" type="ORF">TRITD_7Av1G138350</name>
</gene>
<evidence type="ECO:0000259" key="6">
    <source>
        <dbReference type="Pfam" id="PF00852"/>
    </source>
</evidence>
<keyword evidence="4 5" id="KW-0808">Transferase</keyword>
<evidence type="ECO:0000256" key="3">
    <source>
        <dbReference type="ARBA" id="ARBA00022676"/>
    </source>
</evidence>
<feature type="domain" description="Fucosyltransferase C-terminal" evidence="6">
    <location>
        <begin position="80"/>
        <end position="199"/>
    </location>
</feature>
<dbReference type="EC" id="2.4.1.-" evidence="5"/>
<comment type="pathway">
    <text evidence="1">Protein modification; protein glycosylation.</text>
</comment>
<evidence type="ECO:0000313" key="7">
    <source>
        <dbReference type="EMBL" id="VAI75449.1"/>
    </source>
</evidence>
<evidence type="ECO:0000256" key="5">
    <source>
        <dbReference type="RuleBase" id="RU003832"/>
    </source>
</evidence>
<dbReference type="Proteomes" id="UP000324705">
    <property type="component" value="Chromosome 7A"/>
</dbReference>
<evidence type="ECO:0000256" key="2">
    <source>
        <dbReference type="ARBA" id="ARBA00008919"/>
    </source>
</evidence>
<keyword evidence="5" id="KW-0472">Membrane</keyword>
<organism evidence="7 8">
    <name type="scientific">Triticum turgidum subsp. durum</name>
    <name type="common">Durum wheat</name>
    <name type="synonym">Triticum durum</name>
    <dbReference type="NCBI Taxonomy" id="4567"/>
    <lineage>
        <taxon>Eukaryota</taxon>
        <taxon>Viridiplantae</taxon>
        <taxon>Streptophyta</taxon>
        <taxon>Embryophyta</taxon>
        <taxon>Tracheophyta</taxon>
        <taxon>Spermatophyta</taxon>
        <taxon>Magnoliopsida</taxon>
        <taxon>Liliopsida</taxon>
        <taxon>Poales</taxon>
        <taxon>Poaceae</taxon>
        <taxon>BOP clade</taxon>
        <taxon>Pooideae</taxon>
        <taxon>Triticodae</taxon>
        <taxon>Triticeae</taxon>
        <taxon>Triticinae</taxon>
        <taxon>Triticum</taxon>
    </lineage>
</organism>
<evidence type="ECO:0000256" key="1">
    <source>
        <dbReference type="ARBA" id="ARBA00004922"/>
    </source>
</evidence>